<keyword evidence="12 20" id="KW-1133">Transmembrane helix</keyword>
<feature type="transmembrane region" description="Helical" evidence="20">
    <location>
        <begin position="698"/>
        <end position="716"/>
    </location>
</feature>
<evidence type="ECO:0000256" key="11">
    <source>
        <dbReference type="ARBA" id="ARBA00022842"/>
    </source>
</evidence>
<dbReference type="InterPro" id="IPR032628">
    <property type="entry name" value="AC_N"/>
</dbReference>
<keyword evidence="7 17" id="KW-0479">Metal-binding</keyword>
<evidence type="ECO:0000256" key="16">
    <source>
        <dbReference type="ARBA" id="ARBA00023239"/>
    </source>
</evidence>
<dbReference type="InterPro" id="IPR001054">
    <property type="entry name" value="A/G_cyclase"/>
</dbReference>
<feature type="transmembrane region" description="Helical" evidence="20">
    <location>
        <begin position="168"/>
        <end position="190"/>
    </location>
</feature>
<dbReference type="InterPro" id="IPR018297">
    <property type="entry name" value="A/G_cyclase_CS"/>
</dbReference>
<dbReference type="PANTHER" id="PTHR45627:SF11">
    <property type="entry name" value="ADENYLATE CYCLASE TYPE 6"/>
    <property type="match status" value="1"/>
</dbReference>
<evidence type="ECO:0000256" key="5">
    <source>
        <dbReference type="ARBA" id="ARBA00012201"/>
    </source>
</evidence>
<evidence type="ECO:0000313" key="22">
    <source>
        <dbReference type="Ensembl" id="ENSPCLP00000019113.1"/>
    </source>
</evidence>
<dbReference type="Proteomes" id="UP000472261">
    <property type="component" value="Unplaced"/>
</dbReference>
<evidence type="ECO:0000256" key="19">
    <source>
        <dbReference type="SAM" id="MobiDB-lite"/>
    </source>
</evidence>
<dbReference type="Ensembl" id="ENSPCLT00000025484.1">
    <property type="protein sequence ID" value="ENSPCLP00000019113.1"/>
    <property type="gene ID" value="ENSPCLG00000016030.1"/>
</dbReference>
<dbReference type="Pfam" id="PF16214">
    <property type="entry name" value="AC_N"/>
    <property type="match status" value="1"/>
</dbReference>
<comment type="cofactor">
    <cofactor evidence="2">
        <name>Mn(2+)</name>
        <dbReference type="ChEBI" id="CHEBI:29035"/>
    </cofactor>
</comment>
<evidence type="ECO:0000256" key="1">
    <source>
        <dbReference type="ARBA" id="ARBA00001593"/>
    </source>
</evidence>
<evidence type="ECO:0000259" key="21">
    <source>
        <dbReference type="PROSITE" id="PS50125"/>
    </source>
</evidence>
<comment type="function">
    <text evidence="17">Catalyzes the formation of the signaling molecule cAMP in response to G-protein signaling.</text>
</comment>
<evidence type="ECO:0000256" key="18">
    <source>
        <dbReference type="RuleBase" id="RU000405"/>
    </source>
</evidence>
<evidence type="ECO:0000256" key="3">
    <source>
        <dbReference type="ARBA" id="ARBA00001946"/>
    </source>
</evidence>
<sequence length="974" mass="107022">MSWFSALLVPKVDERKTAWGDRNGPKAPPRPAPRCGRSGDADPERRRDAGPQRLDDGGSADAAPQPLPPRRSRRPALRRVLRLFRSRRFPSAKLERLYQRYFAQLNRRRLAVLLGLQALLCALLLLLHCAPGAPRAAVAAALSAAAALAAVLAVLCGRGAFPREAVRALSYAALALLAAVPLLGAAAVAPRGAAEGVWWSAFGIYAAYALLPVRMRAAVLAGALLAVLQLGVTWHLCGEEPLLWRQLSANALIFLCTNVVGVCTHYPAEVAQRKAFQETRGYIQARLHLQRENRQQVGENHCLRIKILGDCYYCVSGLPEARGDHAHCCVEMGVDMIEAISLVREVTGVNVNMRVGIHSGRVHCGVLGLRKWQFDVWSNDVTLANQMEAGGKAGRIHITWATLQYLNGDYEVEPGHGGERNAYLKEHNIETFLIVGCSQKRKEEKALLAKLQRSHAGSAEALVPRWVPERSFSRTKDSKAFRQMVRVADPAARSRGAQEPLNPEDEVDEFLGRAIDARSIDQLRKDHVRRFLLTFQSPELERKYSKKVDNRFGGYVGCALLVFCFICCVQLIIFPLCCVPIGAPMGSPWVPGSHRCPTPIAPCRGVPVVRCPTRCPPQYVTLSVVLSLLAAAAFLQLSSAGKLLLGAALGGAYLALAEGPHAALFDNADLLLLAHLCPHPQHSAGGLGSCSPVEGKVALRYVTPVVLGVFALALYLHAQQVESTARLDFLWKLQATGEKEEMEELQAYNRRLLHNILPKDVAAHFLARERRNDELYYQSCECVAVMFASISNFSEFYVELEANNEGVECLRLLNEIIADFDEIISEQKYRQLEKIKTIGSTYMAASGLNAATYDREGRSHIAALADYAMHLMEQMKYINEHSFNNFQMKIGLNMGPVVAGVIGARKPQYDIWGNTVNVSSRMDSTGVPDRIQVTTDLYQVLAAKGYVLECRGLVKVKGKGEMTTYFLNAGPGGS</sequence>
<dbReference type="GO" id="GO:0004016">
    <property type="term" value="F:adenylate cyclase activity"/>
    <property type="evidence" value="ECO:0007669"/>
    <property type="project" value="UniProtKB-EC"/>
</dbReference>
<keyword evidence="14 17" id="KW-0472">Membrane</keyword>
<feature type="transmembrane region" description="Helical" evidence="20">
    <location>
        <begin position="196"/>
        <end position="211"/>
    </location>
</feature>
<evidence type="ECO:0000256" key="7">
    <source>
        <dbReference type="ARBA" id="ARBA00022723"/>
    </source>
</evidence>
<dbReference type="OMA" id="CEGTMPT"/>
<feature type="compositionally biased region" description="Basic and acidic residues" evidence="19">
    <location>
        <begin position="37"/>
        <end position="56"/>
    </location>
</feature>
<dbReference type="CDD" id="cd07302">
    <property type="entry name" value="CHD"/>
    <property type="match status" value="2"/>
</dbReference>
<name>A0A669QLN8_PHACC</name>
<proteinExistence type="inferred from homology"/>
<keyword evidence="15" id="KW-0325">Glycoprotein</keyword>
<feature type="transmembrane region" description="Helical" evidence="20">
    <location>
        <begin position="136"/>
        <end position="156"/>
    </location>
</feature>
<feature type="transmembrane region" description="Helical" evidence="20">
    <location>
        <begin position="218"/>
        <end position="236"/>
    </location>
</feature>
<dbReference type="PROSITE" id="PS50125">
    <property type="entry name" value="GUANYLATE_CYCLASE_2"/>
    <property type="match status" value="2"/>
</dbReference>
<dbReference type="GO" id="GO:0035556">
    <property type="term" value="P:intracellular signal transduction"/>
    <property type="evidence" value="ECO:0007669"/>
    <property type="project" value="InterPro"/>
</dbReference>
<evidence type="ECO:0000313" key="23">
    <source>
        <dbReference type="Proteomes" id="UP000472261"/>
    </source>
</evidence>
<dbReference type="EC" id="4.6.1.1" evidence="5 17"/>
<evidence type="ECO:0000256" key="4">
    <source>
        <dbReference type="ARBA" id="ARBA00004141"/>
    </source>
</evidence>
<evidence type="ECO:0000256" key="14">
    <source>
        <dbReference type="ARBA" id="ARBA00023136"/>
    </source>
</evidence>
<dbReference type="GO" id="GO:0005524">
    <property type="term" value="F:ATP binding"/>
    <property type="evidence" value="ECO:0007669"/>
    <property type="project" value="UniProtKB-UniRule"/>
</dbReference>
<comment type="subcellular location">
    <subcellularLocation>
        <location evidence="4">Membrane</location>
        <topology evidence="4">Multi-pass membrane protein</topology>
    </subcellularLocation>
</comment>
<comment type="catalytic activity">
    <reaction evidence="1 17">
        <text>ATP = 3',5'-cyclic AMP + diphosphate</text>
        <dbReference type="Rhea" id="RHEA:15389"/>
        <dbReference type="ChEBI" id="CHEBI:30616"/>
        <dbReference type="ChEBI" id="CHEBI:33019"/>
        <dbReference type="ChEBI" id="CHEBI:58165"/>
        <dbReference type="EC" id="4.6.1.1"/>
    </reaction>
</comment>
<dbReference type="AlphaFoldDB" id="A0A669QLN8"/>
<keyword evidence="8" id="KW-0677">Repeat</keyword>
<evidence type="ECO:0000256" key="2">
    <source>
        <dbReference type="ARBA" id="ARBA00001936"/>
    </source>
</evidence>
<evidence type="ECO:0000256" key="12">
    <source>
        <dbReference type="ARBA" id="ARBA00022989"/>
    </source>
</evidence>
<dbReference type="InterPro" id="IPR030672">
    <property type="entry name" value="Adcy"/>
</dbReference>
<evidence type="ECO:0000256" key="9">
    <source>
        <dbReference type="ARBA" id="ARBA00022741"/>
    </source>
</evidence>
<dbReference type="FunFam" id="3.30.70.1230:FF:000116">
    <property type="entry name" value="Uncharacterized protein"/>
    <property type="match status" value="1"/>
</dbReference>
<dbReference type="Pfam" id="PF06327">
    <property type="entry name" value="Adcy_cons_dom"/>
    <property type="match status" value="1"/>
</dbReference>
<keyword evidence="13 17" id="KW-0115">cAMP biosynthesis</keyword>
<evidence type="ECO:0000256" key="13">
    <source>
        <dbReference type="ARBA" id="ARBA00022998"/>
    </source>
</evidence>
<dbReference type="FunFam" id="3.30.70.1230:FF:000001">
    <property type="entry name" value="Adenylate cyclase"/>
    <property type="match status" value="1"/>
</dbReference>
<dbReference type="SMART" id="SM00044">
    <property type="entry name" value="CYCc"/>
    <property type="match status" value="2"/>
</dbReference>
<comment type="similarity">
    <text evidence="17 18">Belongs to the adenylyl cyclase class-4/guanylyl cyclase family.</text>
</comment>
<evidence type="ECO:0000256" key="15">
    <source>
        <dbReference type="ARBA" id="ARBA00023180"/>
    </source>
</evidence>
<feature type="region of interest" description="Disordered" evidence="19">
    <location>
        <begin position="14"/>
        <end position="71"/>
    </location>
</feature>
<feature type="transmembrane region" description="Helical" evidence="20">
    <location>
        <begin position="110"/>
        <end position="130"/>
    </location>
</feature>
<feature type="transmembrane region" description="Helical" evidence="20">
    <location>
        <begin position="644"/>
        <end position="663"/>
    </location>
</feature>
<dbReference type="InterPro" id="IPR029787">
    <property type="entry name" value="Nucleotide_cyclase"/>
</dbReference>
<evidence type="ECO:0000256" key="20">
    <source>
        <dbReference type="SAM" id="Phobius"/>
    </source>
</evidence>
<protein>
    <recommendedName>
        <fullName evidence="5 17">adenylate cyclase</fullName>
        <ecNumber evidence="5 17">4.6.1.1</ecNumber>
    </recommendedName>
</protein>
<organism evidence="22 23">
    <name type="scientific">Phasianus colchicus</name>
    <name type="common">Common pheasant</name>
    <dbReference type="NCBI Taxonomy" id="9054"/>
    <lineage>
        <taxon>Eukaryota</taxon>
        <taxon>Metazoa</taxon>
        <taxon>Chordata</taxon>
        <taxon>Craniata</taxon>
        <taxon>Vertebrata</taxon>
        <taxon>Euteleostomi</taxon>
        <taxon>Archelosauria</taxon>
        <taxon>Archosauria</taxon>
        <taxon>Dinosauria</taxon>
        <taxon>Saurischia</taxon>
        <taxon>Theropoda</taxon>
        <taxon>Coelurosauria</taxon>
        <taxon>Aves</taxon>
        <taxon>Neognathae</taxon>
        <taxon>Galloanserae</taxon>
        <taxon>Galliformes</taxon>
        <taxon>Phasianidae</taxon>
        <taxon>Phasianinae</taxon>
        <taxon>Phasianus</taxon>
    </lineage>
</organism>
<dbReference type="GO" id="GO:0006171">
    <property type="term" value="P:cAMP biosynthetic process"/>
    <property type="evidence" value="ECO:0007669"/>
    <property type="project" value="UniProtKB-KW"/>
</dbReference>
<dbReference type="PANTHER" id="PTHR45627">
    <property type="entry name" value="ADENYLATE CYCLASE TYPE 1"/>
    <property type="match status" value="1"/>
</dbReference>
<dbReference type="SUPFAM" id="SSF55073">
    <property type="entry name" value="Nucleotide cyclase"/>
    <property type="match status" value="2"/>
</dbReference>
<dbReference type="Gene3D" id="3.30.70.1230">
    <property type="entry name" value="Nucleotide cyclase"/>
    <property type="match status" value="2"/>
</dbReference>
<keyword evidence="23" id="KW-1185">Reference proteome</keyword>
<dbReference type="Pfam" id="PF00211">
    <property type="entry name" value="Guanylate_cyc"/>
    <property type="match status" value="1"/>
</dbReference>
<dbReference type="GO" id="GO:0046872">
    <property type="term" value="F:metal ion binding"/>
    <property type="evidence" value="ECO:0007669"/>
    <property type="project" value="UniProtKB-KW"/>
</dbReference>
<evidence type="ECO:0000256" key="6">
    <source>
        <dbReference type="ARBA" id="ARBA00022692"/>
    </source>
</evidence>
<dbReference type="GO" id="GO:0007189">
    <property type="term" value="P:adenylate cyclase-activating G protein-coupled receptor signaling pathway"/>
    <property type="evidence" value="ECO:0007669"/>
    <property type="project" value="TreeGrafter"/>
</dbReference>
<feature type="transmembrane region" description="Helical" evidence="20">
    <location>
        <begin position="248"/>
        <end position="268"/>
    </location>
</feature>
<feature type="domain" description="Guanylate cyclase" evidence="21">
    <location>
        <begin position="784"/>
        <end position="923"/>
    </location>
</feature>
<dbReference type="GO" id="GO:0005886">
    <property type="term" value="C:plasma membrane"/>
    <property type="evidence" value="ECO:0007669"/>
    <property type="project" value="InterPro"/>
</dbReference>
<evidence type="ECO:0000256" key="17">
    <source>
        <dbReference type="PIRNR" id="PIRNR039050"/>
    </source>
</evidence>
<feature type="domain" description="Guanylate cyclase" evidence="21">
    <location>
        <begin position="253"/>
        <end position="388"/>
    </location>
</feature>
<accession>A0A669QLN8</accession>
<evidence type="ECO:0000256" key="8">
    <source>
        <dbReference type="ARBA" id="ARBA00022737"/>
    </source>
</evidence>
<keyword evidence="10 17" id="KW-0067">ATP-binding</keyword>
<dbReference type="PIRSF" id="PIRSF039050">
    <property type="entry name" value="Ade_cyc"/>
    <property type="match status" value="1"/>
</dbReference>
<feature type="transmembrane region" description="Helical" evidence="20">
    <location>
        <begin position="552"/>
        <end position="583"/>
    </location>
</feature>
<keyword evidence="9 17" id="KW-0547">Nucleotide-binding</keyword>
<reference evidence="22" key="2">
    <citation type="submission" date="2025-09" db="UniProtKB">
        <authorList>
            <consortium name="Ensembl"/>
        </authorList>
    </citation>
    <scope>IDENTIFICATION</scope>
</reference>
<keyword evidence="16 17" id="KW-0456">Lyase</keyword>
<keyword evidence="11 17" id="KW-0460">Magnesium</keyword>
<dbReference type="PROSITE" id="PS00452">
    <property type="entry name" value="GUANYLATE_CYCLASE_1"/>
    <property type="match status" value="2"/>
</dbReference>
<comment type="cofactor">
    <cofactor evidence="3 17">
        <name>Mg(2+)</name>
        <dbReference type="ChEBI" id="CHEBI:18420"/>
    </cofactor>
</comment>
<reference evidence="22" key="1">
    <citation type="submission" date="2025-08" db="UniProtKB">
        <authorList>
            <consortium name="Ensembl"/>
        </authorList>
    </citation>
    <scope>IDENTIFICATION</scope>
</reference>
<keyword evidence="6 20" id="KW-0812">Transmembrane</keyword>
<dbReference type="InterPro" id="IPR009398">
    <property type="entry name" value="Adcy_conserved_dom"/>
</dbReference>
<evidence type="ECO:0000256" key="10">
    <source>
        <dbReference type="ARBA" id="ARBA00022840"/>
    </source>
</evidence>
<feature type="transmembrane region" description="Helical" evidence="20">
    <location>
        <begin position="619"/>
        <end position="637"/>
    </location>
</feature>